<keyword evidence="3" id="KW-0805">Transcription regulation</keyword>
<evidence type="ECO:0000256" key="5">
    <source>
        <dbReference type="ARBA" id="ARBA00023163"/>
    </source>
</evidence>
<reference evidence="10 11" key="1">
    <citation type="submission" date="2024-01" db="EMBL/GenBank/DDBJ databases">
        <title>The genomes of 5 underutilized Papilionoideae crops provide insights into root nodulation and disease resistanc.</title>
        <authorList>
            <person name="Yuan L."/>
        </authorList>
    </citation>
    <scope>NUCLEOTIDE SEQUENCE [LARGE SCALE GENOMIC DNA]</scope>
    <source>
        <strain evidence="10">ZHUSHIDOU_FW_LH</strain>
        <tissue evidence="10">Leaf</tissue>
    </source>
</reference>
<dbReference type="InterPro" id="IPR045314">
    <property type="entry name" value="bZIP_plant_GBF1"/>
</dbReference>
<name>A0AAN9E1V0_CROPI</name>
<feature type="coiled-coil region" evidence="7">
    <location>
        <begin position="157"/>
        <end position="212"/>
    </location>
</feature>
<keyword evidence="11" id="KW-1185">Reference proteome</keyword>
<evidence type="ECO:0000256" key="4">
    <source>
        <dbReference type="ARBA" id="ARBA00023125"/>
    </source>
</evidence>
<dbReference type="SMART" id="SM00338">
    <property type="entry name" value="BRLZ"/>
    <property type="match status" value="1"/>
</dbReference>
<dbReference type="Pfam" id="PF00170">
    <property type="entry name" value="bZIP_1"/>
    <property type="match status" value="1"/>
</dbReference>
<keyword evidence="7" id="KW-0175">Coiled coil</keyword>
<evidence type="ECO:0000256" key="2">
    <source>
        <dbReference type="ARBA" id="ARBA00007163"/>
    </source>
</evidence>
<dbReference type="GO" id="GO:0043565">
    <property type="term" value="F:sequence-specific DNA binding"/>
    <property type="evidence" value="ECO:0007669"/>
    <property type="project" value="InterPro"/>
</dbReference>
<evidence type="ECO:0000256" key="7">
    <source>
        <dbReference type="SAM" id="Coils"/>
    </source>
</evidence>
<evidence type="ECO:0000256" key="1">
    <source>
        <dbReference type="ARBA" id="ARBA00004123"/>
    </source>
</evidence>
<dbReference type="SUPFAM" id="SSF57959">
    <property type="entry name" value="Leucine zipper domain"/>
    <property type="match status" value="1"/>
</dbReference>
<dbReference type="PANTHER" id="PTHR45967">
    <property type="entry name" value="G-BOX-BINDING FACTOR 3-RELATED"/>
    <property type="match status" value="1"/>
</dbReference>
<dbReference type="EMBL" id="JAYWIO010000008">
    <property type="protein sequence ID" value="KAK7244933.1"/>
    <property type="molecule type" value="Genomic_DNA"/>
</dbReference>
<feature type="compositionally biased region" description="Pro residues" evidence="8">
    <location>
        <begin position="57"/>
        <end position="66"/>
    </location>
</feature>
<evidence type="ECO:0000259" key="9">
    <source>
        <dbReference type="PROSITE" id="PS50217"/>
    </source>
</evidence>
<evidence type="ECO:0000256" key="8">
    <source>
        <dbReference type="SAM" id="MobiDB-lite"/>
    </source>
</evidence>
<proteinExistence type="inferred from homology"/>
<keyword evidence="4" id="KW-0238">DNA-binding</keyword>
<protein>
    <recommendedName>
        <fullName evidence="9">BZIP domain-containing protein</fullName>
    </recommendedName>
</protein>
<comment type="caution">
    <text evidence="10">The sequence shown here is derived from an EMBL/GenBank/DDBJ whole genome shotgun (WGS) entry which is preliminary data.</text>
</comment>
<accession>A0AAN9E1V0</accession>
<feature type="domain" description="BZIP" evidence="9">
    <location>
        <begin position="146"/>
        <end position="209"/>
    </location>
</feature>
<comment type="similarity">
    <text evidence="2">Belongs to the bZIP family.</text>
</comment>
<evidence type="ECO:0000313" key="11">
    <source>
        <dbReference type="Proteomes" id="UP001372338"/>
    </source>
</evidence>
<dbReference type="InterPro" id="IPR044827">
    <property type="entry name" value="GBF-like"/>
</dbReference>
<feature type="region of interest" description="Disordered" evidence="8">
    <location>
        <begin position="35"/>
        <end position="66"/>
    </location>
</feature>
<gene>
    <name evidence="10" type="ORF">RIF29_39762</name>
</gene>
<dbReference type="GO" id="GO:0003700">
    <property type="term" value="F:DNA-binding transcription factor activity"/>
    <property type="evidence" value="ECO:0007669"/>
    <property type="project" value="InterPro"/>
</dbReference>
<evidence type="ECO:0000256" key="3">
    <source>
        <dbReference type="ARBA" id="ARBA00023015"/>
    </source>
</evidence>
<dbReference type="PANTHER" id="PTHR45967:SF28">
    <property type="entry name" value="BASIC-LEUCINE ZIPPER (BZIP) TRANSCRIPTION FACTOR FAMILY PROTEIN"/>
    <property type="match status" value="1"/>
</dbReference>
<dbReference type="InterPro" id="IPR046347">
    <property type="entry name" value="bZIP_sf"/>
</dbReference>
<evidence type="ECO:0000256" key="6">
    <source>
        <dbReference type="ARBA" id="ARBA00023242"/>
    </source>
</evidence>
<feature type="region of interest" description="Disordered" evidence="8">
    <location>
        <begin position="127"/>
        <end position="146"/>
    </location>
</feature>
<comment type="subcellular location">
    <subcellularLocation>
        <location evidence="1">Nucleus</location>
    </subcellularLocation>
</comment>
<dbReference type="PROSITE" id="PS50217">
    <property type="entry name" value="BZIP"/>
    <property type="match status" value="1"/>
</dbReference>
<dbReference type="CDD" id="cd14702">
    <property type="entry name" value="bZIP_plant_GBF1"/>
    <property type="match status" value="1"/>
</dbReference>
<dbReference type="InterPro" id="IPR004827">
    <property type="entry name" value="bZIP"/>
</dbReference>
<dbReference type="Proteomes" id="UP001372338">
    <property type="component" value="Unassembled WGS sequence"/>
</dbReference>
<dbReference type="GO" id="GO:0005634">
    <property type="term" value="C:nucleus"/>
    <property type="evidence" value="ECO:0007669"/>
    <property type="project" value="UniProtKB-SubCell"/>
</dbReference>
<evidence type="ECO:0000313" key="10">
    <source>
        <dbReference type="EMBL" id="KAK7244933.1"/>
    </source>
</evidence>
<sequence>MDRMMVKTEIEAAETLADLAHLAMRESAASDYADKWSNNNTIKGTRSRRRFTRHSPPTAPHYSPPPPIHAAVTQYVTCLVAEAVLGQQLDEKISITTNTKSVETERIQHDDSIRHIKVEQDLPKTTSYSSVHCSKSRHNLTEEEKEARRMRRVLANRESARQTIRRRQALCEELTRKAASLAAENQNLKKEKEMALKEHQSLESTNKHLKAQIAKSIKTEAEKTPVEPEANISMAGVTTLPGNGPWFLYNRFPVTQLFWPSVIQSSNPAQSQHTPFNFIDIPSHVSVPCSSKSNSCHKKNDIINNNKMQNPLYLFPCPWVFPFHEFENGQPLSPSTGLKDKQDELGKQCSSSSSLSTVANVDHRAVLPIKLKTEASSWTDDRPINDPGHATSRIPLDGASHIATSSMEKKQAPFACSGTNVADAVATAEARKRRKELTKLKGFHNRQSRMHC</sequence>
<organism evidence="10 11">
    <name type="scientific">Crotalaria pallida</name>
    <name type="common">Smooth rattlebox</name>
    <name type="synonym">Crotalaria striata</name>
    <dbReference type="NCBI Taxonomy" id="3830"/>
    <lineage>
        <taxon>Eukaryota</taxon>
        <taxon>Viridiplantae</taxon>
        <taxon>Streptophyta</taxon>
        <taxon>Embryophyta</taxon>
        <taxon>Tracheophyta</taxon>
        <taxon>Spermatophyta</taxon>
        <taxon>Magnoliopsida</taxon>
        <taxon>eudicotyledons</taxon>
        <taxon>Gunneridae</taxon>
        <taxon>Pentapetalae</taxon>
        <taxon>rosids</taxon>
        <taxon>fabids</taxon>
        <taxon>Fabales</taxon>
        <taxon>Fabaceae</taxon>
        <taxon>Papilionoideae</taxon>
        <taxon>50 kb inversion clade</taxon>
        <taxon>genistoids sensu lato</taxon>
        <taxon>core genistoids</taxon>
        <taxon>Crotalarieae</taxon>
        <taxon>Crotalaria</taxon>
    </lineage>
</organism>
<dbReference type="AlphaFoldDB" id="A0AAN9E1V0"/>
<keyword evidence="5" id="KW-0804">Transcription</keyword>
<keyword evidence="6" id="KW-0539">Nucleus</keyword>